<feature type="chain" id="PRO_5046909771" evidence="1">
    <location>
        <begin position="32"/>
        <end position="178"/>
    </location>
</feature>
<dbReference type="SUPFAM" id="SSF47090">
    <property type="entry name" value="PGBD-like"/>
    <property type="match status" value="1"/>
</dbReference>
<organism evidence="3 4">
    <name type="scientific">Streptomyces yaanensis</name>
    <dbReference type="NCBI Taxonomy" id="1142239"/>
    <lineage>
        <taxon>Bacteria</taxon>
        <taxon>Bacillati</taxon>
        <taxon>Actinomycetota</taxon>
        <taxon>Actinomycetes</taxon>
        <taxon>Kitasatosporales</taxon>
        <taxon>Streptomycetaceae</taxon>
        <taxon>Streptomyces</taxon>
    </lineage>
</organism>
<gene>
    <name evidence="3" type="ORF">ACFOZ0_34920</name>
</gene>
<dbReference type="Pfam" id="PF01471">
    <property type="entry name" value="PG_binding_1"/>
    <property type="match status" value="1"/>
</dbReference>
<sequence length="178" mass="18966">MRKHIRTAVAATVLAAGAALGGITAAGTALASDDTGYIDGTGGTTDDWRDEGALKQGDEGNAVALWQTVLVADGAKWTDKKNTKHDFTENDIDGDFDSKTKSATKDWQAQNGLSQTGKADPKSFSVADNNLGKVGRKGYVTYDGDSDYNARFKRLPLAGVAQQVYYVYVDGAWVEASY</sequence>
<reference evidence="4" key="1">
    <citation type="journal article" date="2019" name="Int. J. Syst. Evol. Microbiol.">
        <title>The Global Catalogue of Microorganisms (GCM) 10K type strain sequencing project: providing services to taxonomists for standard genome sequencing and annotation.</title>
        <authorList>
            <consortium name="The Broad Institute Genomics Platform"/>
            <consortium name="The Broad Institute Genome Sequencing Center for Infectious Disease"/>
            <person name="Wu L."/>
            <person name="Ma J."/>
        </authorList>
    </citation>
    <scope>NUCLEOTIDE SEQUENCE [LARGE SCALE GENOMIC DNA]</scope>
    <source>
        <strain evidence="4">CGMCC 4.7035</strain>
    </source>
</reference>
<name>A0ABV7SSU3_9ACTN</name>
<feature type="domain" description="Peptidoglycan binding-like" evidence="2">
    <location>
        <begin position="87"/>
        <end position="122"/>
    </location>
</feature>
<accession>A0ABV7SSU3</accession>
<dbReference type="EMBL" id="JBHRWR010000048">
    <property type="protein sequence ID" value="MFC3578365.1"/>
    <property type="molecule type" value="Genomic_DNA"/>
</dbReference>
<comment type="caution">
    <text evidence="3">The sequence shown here is derived from an EMBL/GenBank/DDBJ whole genome shotgun (WGS) entry which is preliminary data.</text>
</comment>
<feature type="signal peptide" evidence="1">
    <location>
        <begin position="1"/>
        <end position="31"/>
    </location>
</feature>
<dbReference type="RefSeq" id="WP_310765437.1">
    <property type="nucleotide sequence ID" value="NZ_JBHRWR010000048.1"/>
</dbReference>
<evidence type="ECO:0000259" key="2">
    <source>
        <dbReference type="Pfam" id="PF01471"/>
    </source>
</evidence>
<protein>
    <submittedName>
        <fullName evidence="3">Peptidoglycan-binding domain-containing protein</fullName>
    </submittedName>
</protein>
<keyword evidence="1" id="KW-0732">Signal</keyword>
<evidence type="ECO:0000313" key="3">
    <source>
        <dbReference type="EMBL" id="MFC3578365.1"/>
    </source>
</evidence>
<dbReference type="Proteomes" id="UP001595701">
    <property type="component" value="Unassembled WGS sequence"/>
</dbReference>
<evidence type="ECO:0000256" key="1">
    <source>
        <dbReference type="SAM" id="SignalP"/>
    </source>
</evidence>
<dbReference type="Gene3D" id="1.10.101.10">
    <property type="entry name" value="PGBD-like superfamily/PGBD"/>
    <property type="match status" value="1"/>
</dbReference>
<evidence type="ECO:0000313" key="4">
    <source>
        <dbReference type="Proteomes" id="UP001595701"/>
    </source>
</evidence>
<proteinExistence type="predicted"/>
<dbReference type="InterPro" id="IPR036365">
    <property type="entry name" value="PGBD-like_sf"/>
</dbReference>
<dbReference type="InterPro" id="IPR002477">
    <property type="entry name" value="Peptidoglycan-bd-like"/>
</dbReference>
<dbReference type="InterPro" id="IPR036366">
    <property type="entry name" value="PGBDSf"/>
</dbReference>
<keyword evidence="4" id="KW-1185">Reference proteome</keyword>